<gene>
    <name evidence="1" type="ORF">F4Y60_13560</name>
</gene>
<dbReference type="Pfam" id="PF04340">
    <property type="entry name" value="DUF484"/>
    <property type="match status" value="1"/>
</dbReference>
<name>A0A6B0Y5Y1_9RHOB</name>
<reference evidence="1" key="1">
    <citation type="submission" date="2019-09" db="EMBL/GenBank/DDBJ databases">
        <title>Characterisation of the sponge microbiome using genome-centric metagenomics.</title>
        <authorList>
            <person name="Engelberts J.P."/>
            <person name="Robbins S.J."/>
            <person name="De Goeij J.M."/>
            <person name="Aranda M."/>
            <person name="Bell S.C."/>
            <person name="Webster N.S."/>
        </authorList>
    </citation>
    <scope>NUCLEOTIDE SEQUENCE</scope>
    <source>
        <strain evidence="1">SB0664_bin_43</strain>
    </source>
</reference>
<proteinExistence type="predicted"/>
<accession>A0A6B0Y5Y1</accession>
<dbReference type="InterPro" id="IPR029016">
    <property type="entry name" value="GAF-like_dom_sf"/>
</dbReference>
<organism evidence="1">
    <name type="scientific">Boseongicola sp. SB0664_bin_43</name>
    <dbReference type="NCBI Taxonomy" id="2604844"/>
    <lineage>
        <taxon>Bacteria</taxon>
        <taxon>Pseudomonadati</taxon>
        <taxon>Pseudomonadota</taxon>
        <taxon>Alphaproteobacteria</taxon>
        <taxon>Rhodobacterales</taxon>
        <taxon>Paracoccaceae</taxon>
        <taxon>Boseongicola</taxon>
    </lineage>
</organism>
<dbReference type="AlphaFoldDB" id="A0A6B0Y5Y1"/>
<dbReference type="InterPro" id="IPR007435">
    <property type="entry name" value="DUF484"/>
</dbReference>
<comment type="caution">
    <text evidence="1">The sequence shown here is derived from an EMBL/GenBank/DDBJ whole genome shotgun (WGS) entry which is preliminary data.</text>
</comment>
<dbReference type="EMBL" id="VXRY01000558">
    <property type="protein sequence ID" value="MXY35079.1"/>
    <property type="molecule type" value="Genomic_DNA"/>
</dbReference>
<dbReference type="Gene3D" id="3.30.450.40">
    <property type="match status" value="1"/>
</dbReference>
<protein>
    <submittedName>
        <fullName evidence="1">DUF484 family protein</fullName>
    </submittedName>
</protein>
<sequence>MSEQAAIAQEDVRTHILGDPGAILKDPDVMRALVAASERASGNNVVDIRGIAMNRLEERLQSLENMHRSVLAAAYENIAGMHQVHDAVTRLLEPLTLEDFLYRLDMEVADILRVGRIRLALECGEAGMNDIRHDTLRKVQPGFIEDYLEKGKPARRVTLRRFSGDPQTMYGPISDWVRSEACIVLDLGKARPRGMLALASEEPLQFSANQGTDLLAFLGSVVERAMRRWLE</sequence>
<evidence type="ECO:0000313" key="1">
    <source>
        <dbReference type="EMBL" id="MXY35079.1"/>
    </source>
</evidence>